<feature type="domain" description="Trimeric autotransporter adhesin YadA-like head" evidence="12">
    <location>
        <begin position="193"/>
        <end position="219"/>
    </location>
</feature>
<dbReference type="SUPFAM" id="SSF101967">
    <property type="entry name" value="Adhesin YadA, collagen-binding domain"/>
    <property type="match status" value="3"/>
</dbReference>
<dbReference type="InterPro" id="IPR008640">
    <property type="entry name" value="Adhesin_Head_dom"/>
</dbReference>
<gene>
    <name evidence="14" type="ORF">BN1044_02375</name>
</gene>
<dbReference type="Pfam" id="PF05662">
    <property type="entry name" value="YadA_stalk"/>
    <property type="match status" value="3"/>
</dbReference>
<dbReference type="EMBL" id="FMIQ01000045">
    <property type="protein sequence ID" value="SCM52888.1"/>
    <property type="molecule type" value="Genomic_DNA"/>
</dbReference>
<feature type="domain" description="Trimeric autotransporter adhesin YadA-like stalk" evidence="13">
    <location>
        <begin position="128"/>
        <end position="163"/>
    </location>
</feature>
<dbReference type="GO" id="GO:0015031">
    <property type="term" value="P:protein transport"/>
    <property type="evidence" value="ECO:0007669"/>
    <property type="project" value="UniProtKB-KW"/>
</dbReference>
<feature type="non-terminal residue" evidence="14">
    <location>
        <position position="1"/>
    </location>
</feature>
<dbReference type="Gene3D" id="3.30.1300.30">
    <property type="entry name" value="GSPII I/J protein-like"/>
    <property type="match status" value="1"/>
</dbReference>
<evidence type="ECO:0000256" key="7">
    <source>
        <dbReference type="ARBA" id="ARBA00022729"/>
    </source>
</evidence>
<evidence type="ECO:0000256" key="8">
    <source>
        <dbReference type="ARBA" id="ARBA00022927"/>
    </source>
</evidence>
<proteinExistence type="inferred from homology"/>
<keyword evidence="10" id="KW-0998">Cell outer membrane</keyword>
<accession>A0A1C6Z1J0</accession>
<dbReference type="Pfam" id="PF03895">
    <property type="entry name" value="YadA_anchor"/>
    <property type="match status" value="1"/>
</dbReference>
<dbReference type="InterPro" id="IPR005594">
    <property type="entry name" value="YadA_C"/>
</dbReference>
<dbReference type="AlphaFoldDB" id="A0A1C6Z1J0"/>
<dbReference type="CDD" id="cd12820">
    <property type="entry name" value="LbR_YadA-like"/>
    <property type="match status" value="1"/>
</dbReference>
<evidence type="ECO:0000256" key="3">
    <source>
        <dbReference type="ARBA" id="ARBA00005848"/>
    </source>
</evidence>
<evidence type="ECO:0000256" key="4">
    <source>
        <dbReference type="ARBA" id="ARBA00022448"/>
    </source>
</evidence>
<keyword evidence="4" id="KW-0813">Transport</keyword>
<reference evidence="14 15" key="1">
    <citation type="submission" date="2016-09" db="EMBL/GenBank/DDBJ databases">
        <authorList>
            <person name="Capua I."/>
            <person name="De Benedictis P."/>
            <person name="Joannis T."/>
            <person name="Lombin L.H."/>
            <person name="Cattoli G."/>
        </authorList>
    </citation>
    <scope>NUCLEOTIDE SEQUENCE [LARGE SCALE GENOMIC DNA]</scope>
    <source>
        <strain evidence="14 15">GB001</strain>
    </source>
</reference>
<dbReference type="RefSeq" id="WP_175421606.1">
    <property type="nucleotide sequence ID" value="NZ_FMIQ01000045.1"/>
</dbReference>
<sequence length="394" mass="37842">RNLTALNNSVSSGSTGVVQRTGTANVATLTAAGGTASAPGEAQTLTNLAEGKLTADSTDAVNGSQLYAVADQVSKNTTDIAGLTTIVNNATESNLVKQSSDDNSITIGSSKAGTTVSVAGTEGNRTLSGVADGVAANDAATVGQLQGVMGNISSRDDTGLGVAKATGQNGLAVGAGSVASGDFSTASGAGAQATAANSSASGSGAKATAVNATALGQGATASGASTLAAGQGSSATGSQTVALGAGSHASGAQSVALGYGSVADRDNSVSVGSVGHERQVTNVAAGTARTDAANVGQVNDAFQSLGKSVNKKINDLDDKLTGGIASAMAMSGIPQAYQPNSSLVGASASTYNGQSAISVGVSKTSEDGTWIFKVNGSGNTQSDFGASVGVGYQW</sequence>
<dbReference type="SUPFAM" id="SSF54523">
    <property type="entry name" value="Pili subunits"/>
    <property type="match status" value="1"/>
</dbReference>
<feature type="domain" description="Trimeric autotransporter adhesin YadA-like head" evidence="12">
    <location>
        <begin position="249"/>
        <end position="273"/>
    </location>
</feature>
<keyword evidence="5" id="KW-1134">Transmembrane beta strand</keyword>
<evidence type="ECO:0000256" key="6">
    <source>
        <dbReference type="ARBA" id="ARBA00022692"/>
    </source>
</evidence>
<evidence type="ECO:0000256" key="2">
    <source>
        <dbReference type="ARBA" id="ARBA00004442"/>
    </source>
</evidence>
<keyword evidence="8" id="KW-0653">Protein transport</keyword>
<feature type="domain" description="Trimeric autotransporter adhesin YadA-like stalk" evidence="13">
    <location>
        <begin position="279"/>
        <end position="317"/>
    </location>
</feature>
<dbReference type="InterPro" id="IPR008635">
    <property type="entry name" value="Coiled_stalk_dom"/>
</dbReference>
<comment type="subcellular location">
    <subcellularLocation>
        <location evidence="2">Cell outer membrane</location>
    </subcellularLocation>
    <subcellularLocation>
        <location evidence="1">Cell surface</location>
    </subcellularLocation>
</comment>
<dbReference type="GO" id="GO:0009279">
    <property type="term" value="C:cell outer membrane"/>
    <property type="evidence" value="ECO:0007669"/>
    <property type="project" value="UniProtKB-SubCell"/>
</dbReference>
<dbReference type="InterPro" id="IPR011049">
    <property type="entry name" value="Serralysin-like_metalloprot_C"/>
</dbReference>
<evidence type="ECO:0000256" key="1">
    <source>
        <dbReference type="ARBA" id="ARBA00004241"/>
    </source>
</evidence>
<evidence type="ECO:0000256" key="10">
    <source>
        <dbReference type="ARBA" id="ARBA00023237"/>
    </source>
</evidence>
<keyword evidence="9" id="KW-0472">Membrane</keyword>
<dbReference type="Proteomes" id="UP000094844">
    <property type="component" value="Unassembled WGS sequence"/>
</dbReference>
<dbReference type="Gene3D" id="2.150.10.10">
    <property type="entry name" value="Serralysin-like metalloprotease, C-terminal"/>
    <property type="match status" value="3"/>
</dbReference>
<feature type="domain" description="Trimeric autotransporter adhesin YadA-like head" evidence="12">
    <location>
        <begin position="221"/>
        <end position="247"/>
    </location>
</feature>
<keyword evidence="7" id="KW-0732">Signal</keyword>
<evidence type="ECO:0000259" key="12">
    <source>
        <dbReference type="Pfam" id="PF05658"/>
    </source>
</evidence>
<feature type="domain" description="Trimeric autotransporter adhesin YadA-like stalk" evidence="13">
    <location>
        <begin position="45"/>
        <end position="83"/>
    </location>
</feature>
<keyword evidence="6" id="KW-0812">Transmembrane</keyword>
<evidence type="ECO:0000256" key="9">
    <source>
        <dbReference type="ARBA" id="ARBA00023136"/>
    </source>
</evidence>
<comment type="similarity">
    <text evidence="3">Belongs to the autotransporter-2 (AT-2) (TC 1.B.40) family.</text>
</comment>
<feature type="domain" description="Trimeric autotransporter adhesin YadA-like head" evidence="12">
    <location>
        <begin position="165"/>
        <end position="191"/>
    </location>
</feature>
<evidence type="ECO:0000313" key="14">
    <source>
        <dbReference type="EMBL" id="SCM52888.1"/>
    </source>
</evidence>
<evidence type="ECO:0000259" key="11">
    <source>
        <dbReference type="Pfam" id="PF03895"/>
    </source>
</evidence>
<protein>
    <submittedName>
        <fullName evidence="14">Head domain of trimeric autotransporter adhesin</fullName>
    </submittedName>
</protein>
<evidence type="ECO:0000259" key="13">
    <source>
        <dbReference type="Pfam" id="PF05662"/>
    </source>
</evidence>
<evidence type="ECO:0000313" key="15">
    <source>
        <dbReference type="Proteomes" id="UP000094844"/>
    </source>
</evidence>
<dbReference type="GO" id="GO:0009986">
    <property type="term" value="C:cell surface"/>
    <property type="evidence" value="ECO:0007669"/>
    <property type="project" value="UniProtKB-SubCell"/>
</dbReference>
<dbReference type="InterPro" id="IPR045584">
    <property type="entry name" value="Pilin-like"/>
</dbReference>
<feature type="domain" description="Trimeric autotransporter adhesin YadA-like C-terminal membrane anchor" evidence="11">
    <location>
        <begin position="334"/>
        <end position="394"/>
    </location>
</feature>
<dbReference type="Pfam" id="PF05658">
    <property type="entry name" value="YadA_head"/>
    <property type="match status" value="4"/>
</dbReference>
<name>A0A1C6Z1J0_HAFAL</name>
<evidence type="ECO:0000256" key="5">
    <source>
        <dbReference type="ARBA" id="ARBA00022452"/>
    </source>
</evidence>
<organism evidence="14 15">
    <name type="scientific">Hafnia alvei</name>
    <dbReference type="NCBI Taxonomy" id="569"/>
    <lineage>
        <taxon>Bacteria</taxon>
        <taxon>Pseudomonadati</taxon>
        <taxon>Pseudomonadota</taxon>
        <taxon>Gammaproteobacteria</taxon>
        <taxon>Enterobacterales</taxon>
        <taxon>Hafniaceae</taxon>
        <taxon>Hafnia</taxon>
    </lineage>
</organism>